<gene>
    <name evidence="1" type="ORF">A142_21235</name>
</gene>
<comment type="caution">
    <text evidence="1">The sequence shown here is derived from an EMBL/GenBank/DDBJ whole genome shotgun (WGS) entry which is preliminary data.</text>
</comment>
<dbReference type="RefSeq" id="WP_019824621.1">
    <property type="nucleotide sequence ID" value="NZ_AJZD02000150.1"/>
</dbReference>
<dbReference type="EMBL" id="AJZD02000150">
    <property type="protein sequence ID" value="OEF93390.1"/>
    <property type="molecule type" value="Genomic_DNA"/>
</dbReference>
<dbReference type="AlphaFoldDB" id="A0A1E5FS97"/>
<dbReference type="Proteomes" id="UP000094802">
    <property type="component" value="Unassembled WGS sequence"/>
</dbReference>
<protein>
    <submittedName>
        <fullName evidence="1">Uncharacterized protein</fullName>
    </submittedName>
</protein>
<reference evidence="1 2" key="1">
    <citation type="journal article" date="2012" name="Science">
        <title>Ecological populations of bacteria act as socially cohesive units of antibiotic production and resistance.</title>
        <authorList>
            <person name="Cordero O.X."/>
            <person name="Wildschutte H."/>
            <person name="Kirkup B."/>
            <person name="Proehl S."/>
            <person name="Ngo L."/>
            <person name="Hussain F."/>
            <person name="Le Roux F."/>
            <person name="Mincer T."/>
            <person name="Polz M.F."/>
        </authorList>
    </citation>
    <scope>NUCLEOTIDE SEQUENCE [LARGE SCALE GENOMIC DNA]</scope>
    <source>
        <strain evidence="1 2">12E03</strain>
    </source>
</reference>
<evidence type="ECO:0000313" key="2">
    <source>
        <dbReference type="Proteomes" id="UP000094802"/>
    </source>
</evidence>
<organism evidence="1 2">
    <name type="scientific">Vibrio splendidus 12E03</name>
    <dbReference type="NCBI Taxonomy" id="1191305"/>
    <lineage>
        <taxon>Bacteria</taxon>
        <taxon>Pseudomonadati</taxon>
        <taxon>Pseudomonadota</taxon>
        <taxon>Gammaproteobacteria</taxon>
        <taxon>Vibrionales</taxon>
        <taxon>Vibrionaceae</taxon>
        <taxon>Vibrio</taxon>
    </lineage>
</organism>
<name>A0A1E5FS97_VIBSP</name>
<proteinExistence type="predicted"/>
<evidence type="ECO:0000313" key="1">
    <source>
        <dbReference type="EMBL" id="OEF93390.1"/>
    </source>
</evidence>
<sequence>MMSKDSKLIEKLEEAEKFIKSIKHGLERKARDQTQLEVINSDAQALVDVSQEIEMITQYLE</sequence>
<accession>A0A1E5FS97</accession>